<sequence length="136" mass="15536">MDINIKETLTSLKIDFIELENDVYGLSIASTDESSRSFPVVLFQWTAGDEQEYIRLIIAPFIERPNEGFAFDLFERVLAINEQLPRAKFLLDSDGDLGLALDIDIEEWRSENLARALDVLGSFADYCYEELESFGK</sequence>
<dbReference type="Pfam" id="PF10722">
    <property type="entry name" value="YbjN"/>
    <property type="match status" value="1"/>
</dbReference>
<evidence type="ECO:0000313" key="1">
    <source>
        <dbReference type="EMBL" id="ACL24004.1"/>
    </source>
</evidence>
<evidence type="ECO:0000313" key="2">
    <source>
        <dbReference type="Proteomes" id="UP000002508"/>
    </source>
</evidence>
<keyword evidence="2" id="KW-1185">Reference proteome</keyword>
<dbReference type="RefSeq" id="WP_012616368.1">
    <property type="nucleotide sequence ID" value="NC_011831.1"/>
</dbReference>
<dbReference type="Proteomes" id="UP000002508">
    <property type="component" value="Chromosome"/>
</dbReference>
<proteinExistence type="predicted"/>
<protein>
    <recommendedName>
        <fullName evidence="3">YbjN domain-containing protein</fullName>
    </recommendedName>
</protein>
<dbReference type="STRING" id="326427.Cagg_1091"/>
<organism evidence="1 2">
    <name type="scientific">Chloroflexus aggregans (strain MD-66 / DSM 9485)</name>
    <dbReference type="NCBI Taxonomy" id="326427"/>
    <lineage>
        <taxon>Bacteria</taxon>
        <taxon>Bacillati</taxon>
        <taxon>Chloroflexota</taxon>
        <taxon>Chloroflexia</taxon>
        <taxon>Chloroflexales</taxon>
        <taxon>Chloroflexineae</taxon>
        <taxon>Chloroflexaceae</taxon>
        <taxon>Chloroflexus</taxon>
    </lineage>
</organism>
<gene>
    <name evidence="1" type="ordered locus">Cagg_1091</name>
</gene>
<dbReference type="HOGENOM" id="CLU_1871706_0_0_0"/>
<dbReference type="AlphaFoldDB" id="B8G747"/>
<reference evidence="1" key="1">
    <citation type="submission" date="2008-12" db="EMBL/GenBank/DDBJ databases">
        <title>Complete sequence of Chloroflexus aggregans DSM 9485.</title>
        <authorList>
            <consortium name="US DOE Joint Genome Institute"/>
            <person name="Lucas S."/>
            <person name="Copeland A."/>
            <person name="Lapidus A."/>
            <person name="Glavina del Rio T."/>
            <person name="Dalin E."/>
            <person name="Tice H."/>
            <person name="Pitluck S."/>
            <person name="Foster B."/>
            <person name="Larimer F."/>
            <person name="Land M."/>
            <person name="Hauser L."/>
            <person name="Kyrpides N."/>
            <person name="Mikhailova N."/>
            <person name="Bryant D."/>
            <person name="Richardson P."/>
        </authorList>
    </citation>
    <scope>NUCLEOTIDE SEQUENCE</scope>
    <source>
        <strain evidence="1">DSM 9485</strain>
    </source>
</reference>
<accession>B8G747</accession>
<evidence type="ECO:0008006" key="3">
    <source>
        <dbReference type="Google" id="ProtNLM"/>
    </source>
</evidence>
<dbReference type="InterPro" id="IPR019660">
    <property type="entry name" value="Put_sensory_transdc_reg_YbjN"/>
</dbReference>
<dbReference type="KEGG" id="cag:Cagg_1091"/>
<name>B8G747_CHLAD</name>
<dbReference type="EMBL" id="CP001337">
    <property type="protein sequence ID" value="ACL24004.1"/>
    <property type="molecule type" value="Genomic_DNA"/>
</dbReference>